<feature type="transmembrane region" description="Helical" evidence="1">
    <location>
        <begin position="7"/>
        <end position="35"/>
    </location>
</feature>
<keyword evidence="1" id="KW-0812">Transmembrane</keyword>
<sequence length="56" mass="6532">MGSRFVILIIYTICCYVYCAFPGLRMFFLFIIWVWNCCCCNSAVNPRVVVLHESIC</sequence>
<protein>
    <submittedName>
        <fullName evidence="2">Uncharacterized protein</fullName>
    </submittedName>
</protein>
<proteinExistence type="predicted"/>
<accession>A0A0E9T2X3</accession>
<name>A0A0E9T2X3_ANGAN</name>
<reference evidence="2" key="1">
    <citation type="submission" date="2014-11" db="EMBL/GenBank/DDBJ databases">
        <authorList>
            <person name="Amaro Gonzalez C."/>
        </authorList>
    </citation>
    <scope>NUCLEOTIDE SEQUENCE</scope>
</reference>
<dbReference type="AlphaFoldDB" id="A0A0E9T2X3"/>
<organism evidence="2">
    <name type="scientific">Anguilla anguilla</name>
    <name type="common">European freshwater eel</name>
    <name type="synonym">Muraena anguilla</name>
    <dbReference type="NCBI Taxonomy" id="7936"/>
    <lineage>
        <taxon>Eukaryota</taxon>
        <taxon>Metazoa</taxon>
        <taxon>Chordata</taxon>
        <taxon>Craniata</taxon>
        <taxon>Vertebrata</taxon>
        <taxon>Euteleostomi</taxon>
        <taxon>Actinopterygii</taxon>
        <taxon>Neopterygii</taxon>
        <taxon>Teleostei</taxon>
        <taxon>Anguilliformes</taxon>
        <taxon>Anguillidae</taxon>
        <taxon>Anguilla</taxon>
    </lineage>
</organism>
<evidence type="ECO:0000313" key="2">
    <source>
        <dbReference type="EMBL" id="JAH47949.1"/>
    </source>
</evidence>
<reference evidence="2" key="2">
    <citation type="journal article" date="2015" name="Fish Shellfish Immunol.">
        <title>Early steps in the European eel (Anguilla anguilla)-Vibrio vulnificus interaction in the gills: Role of the RtxA13 toxin.</title>
        <authorList>
            <person name="Callol A."/>
            <person name="Pajuelo D."/>
            <person name="Ebbesson L."/>
            <person name="Teles M."/>
            <person name="MacKenzie S."/>
            <person name="Amaro C."/>
        </authorList>
    </citation>
    <scope>NUCLEOTIDE SEQUENCE</scope>
</reference>
<keyword evidence="1" id="KW-0472">Membrane</keyword>
<keyword evidence="1" id="KW-1133">Transmembrane helix</keyword>
<dbReference type="EMBL" id="GBXM01060628">
    <property type="protein sequence ID" value="JAH47949.1"/>
    <property type="molecule type" value="Transcribed_RNA"/>
</dbReference>
<evidence type="ECO:0000256" key="1">
    <source>
        <dbReference type="SAM" id="Phobius"/>
    </source>
</evidence>